<sequence length="57" mass="6822">MVRLDDFVHFEEAFARTELPKGEAYEHLQRTFLPTVRMDDRPHRNNHEGEARRNDNG</sequence>
<evidence type="ECO:0000256" key="1">
    <source>
        <dbReference type="SAM" id="MobiDB-lite"/>
    </source>
</evidence>
<feature type="region of interest" description="Disordered" evidence="1">
    <location>
        <begin position="35"/>
        <end position="57"/>
    </location>
</feature>
<proteinExistence type="predicted"/>
<evidence type="ECO:0000313" key="2">
    <source>
        <dbReference type="EMBL" id="GFD62844.1"/>
    </source>
</evidence>
<reference evidence="2" key="1">
    <citation type="journal article" date="2019" name="Sci. Rep.">
        <title>Draft genome of Tanacetum cinerariifolium, the natural source of mosquito coil.</title>
        <authorList>
            <person name="Yamashiro T."/>
            <person name="Shiraishi A."/>
            <person name="Satake H."/>
            <person name="Nakayama K."/>
        </authorList>
    </citation>
    <scope>NUCLEOTIDE SEQUENCE</scope>
</reference>
<name>A0A699Y711_TANCI</name>
<feature type="non-terminal residue" evidence="2">
    <location>
        <position position="57"/>
    </location>
</feature>
<gene>
    <name evidence="2" type="ORF">Tci_934813</name>
</gene>
<accession>A0A699Y711</accession>
<comment type="caution">
    <text evidence="2">The sequence shown here is derived from an EMBL/GenBank/DDBJ whole genome shotgun (WGS) entry which is preliminary data.</text>
</comment>
<dbReference type="EMBL" id="BKCJ011946310">
    <property type="protein sequence ID" value="GFD62844.1"/>
    <property type="molecule type" value="Genomic_DNA"/>
</dbReference>
<organism evidence="2">
    <name type="scientific">Tanacetum cinerariifolium</name>
    <name type="common">Dalmatian daisy</name>
    <name type="synonym">Chrysanthemum cinerariifolium</name>
    <dbReference type="NCBI Taxonomy" id="118510"/>
    <lineage>
        <taxon>Eukaryota</taxon>
        <taxon>Viridiplantae</taxon>
        <taxon>Streptophyta</taxon>
        <taxon>Embryophyta</taxon>
        <taxon>Tracheophyta</taxon>
        <taxon>Spermatophyta</taxon>
        <taxon>Magnoliopsida</taxon>
        <taxon>eudicotyledons</taxon>
        <taxon>Gunneridae</taxon>
        <taxon>Pentapetalae</taxon>
        <taxon>asterids</taxon>
        <taxon>campanulids</taxon>
        <taxon>Asterales</taxon>
        <taxon>Asteraceae</taxon>
        <taxon>Asteroideae</taxon>
        <taxon>Anthemideae</taxon>
        <taxon>Anthemidinae</taxon>
        <taxon>Tanacetum</taxon>
    </lineage>
</organism>
<dbReference type="AlphaFoldDB" id="A0A699Y711"/>
<protein>
    <submittedName>
        <fullName evidence="2">Uncharacterized protein</fullName>
    </submittedName>
</protein>
<feature type="compositionally biased region" description="Basic and acidic residues" evidence="1">
    <location>
        <begin position="37"/>
        <end position="57"/>
    </location>
</feature>